<accession>A0A383B8Q0</accession>
<reference evidence="2" key="1">
    <citation type="submission" date="2018-05" db="EMBL/GenBank/DDBJ databases">
        <authorList>
            <person name="Lanie J.A."/>
            <person name="Ng W.-L."/>
            <person name="Kazmierczak K.M."/>
            <person name="Andrzejewski T.M."/>
            <person name="Davidsen T.M."/>
            <person name="Wayne K.J."/>
            <person name="Tettelin H."/>
            <person name="Glass J.I."/>
            <person name="Rusch D."/>
            <person name="Podicherti R."/>
            <person name="Tsui H.-C.T."/>
            <person name="Winkler M.E."/>
        </authorList>
    </citation>
    <scope>NUCLEOTIDE SEQUENCE</scope>
</reference>
<dbReference type="EMBL" id="UINC01198545">
    <property type="protein sequence ID" value="SVE16546.1"/>
    <property type="molecule type" value="Genomic_DNA"/>
</dbReference>
<name>A0A383B8Q0_9ZZZZ</name>
<dbReference type="AlphaFoldDB" id="A0A383B8Q0"/>
<sequence length="74" mass="7648">IVFKHLNPNFSAGTAEKAEHRGTRGLSHPTLSGANSAVLPQISSKVTEGGIKFRSSLTTLQNGGSTLFLGLAAV</sequence>
<feature type="region of interest" description="Disordered" evidence="1">
    <location>
        <begin position="13"/>
        <end position="32"/>
    </location>
</feature>
<proteinExistence type="predicted"/>
<evidence type="ECO:0000313" key="2">
    <source>
        <dbReference type="EMBL" id="SVE16546.1"/>
    </source>
</evidence>
<feature type="non-terminal residue" evidence="2">
    <location>
        <position position="1"/>
    </location>
</feature>
<organism evidence="2">
    <name type="scientific">marine metagenome</name>
    <dbReference type="NCBI Taxonomy" id="408172"/>
    <lineage>
        <taxon>unclassified sequences</taxon>
        <taxon>metagenomes</taxon>
        <taxon>ecological metagenomes</taxon>
    </lineage>
</organism>
<protein>
    <submittedName>
        <fullName evidence="2">Uncharacterized protein</fullName>
    </submittedName>
</protein>
<evidence type="ECO:0000256" key="1">
    <source>
        <dbReference type="SAM" id="MobiDB-lite"/>
    </source>
</evidence>
<gene>
    <name evidence="2" type="ORF">METZ01_LOCUS469400</name>
</gene>